<comment type="caution">
    <text evidence="6">The sequence shown here is derived from an EMBL/GenBank/DDBJ whole genome shotgun (WGS) entry which is preliminary data.</text>
</comment>
<keyword evidence="4" id="KW-0804">Transcription</keyword>
<dbReference type="PRINTS" id="PR00039">
    <property type="entry name" value="HTHLYSR"/>
</dbReference>
<reference evidence="6 7" key="1">
    <citation type="submission" date="2013-03" db="EMBL/GenBank/DDBJ databases">
        <title>The Genome Sequence of Enterococcus saccharolyticus ATCC_43076 (Illumina only assembly).</title>
        <authorList>
            <consortium name="The Broad Institute Genomics Platform"/>
            <consortium name="The Broad Institute Genome Sequencing Center for Infectious Disease"/>
            <person name="Earl A."/>
            <person name="Russ C."/>
            <person name="Gilmore M."/>
            <person name="Surin D."/>
            <person name="Walker B."/>
            <person name="Young S."/>
            <person name="Zeng Q."/>
            <person name="Gargeya S."/>
            <person name="Fitzgerald M."/>
            <person name="Haas B."/>
            <person name="Abouelleil A."/>
            <person name="Allen A.W."/>
            <person name="Alvarado L."/>
            <person name="Arachchi H.M."/>
            <person name="Berlin A.M."/>
            <person name="Chapman S.B."/>
            <person name="Gainer-Dewar J."/>
            <person name="Goldberg J."/>
            <person name="Griggs A."/>
            <person name="Gujja S."/>
            <person name="Hansen M."/>
            <person name="Howarth C."/>
            <person name="Imamovic A."/>
            <person name="Ireland A."/>
            <person name="Larimer J."/>
            <person name="McCowan C."/>
            <person name="Murphy C."/>
            <person name="Pearson M."/>
            <person name="Poon T.W."/>
            <person name="Priest M."/>
            <person name="Roberts A."/>
            <person name="Saif S."/>
            <person name="Shea T."/>
            <person name="Sisk P."/>
            <person name="Sykes S."/>
            <person name="Wortman J."/>
            <person name="Nusbaum C."/>
            <person name="Birren B."/>
        </authorList>
    </citation>
    <scope>NUCLEOTIDE SEQUENCE [LARGE SCALE GENOMIC DNA]</scope>
    <source>
        <strain evidence="6 7">ATCC 43076</strain>
    </source>
</reference>
<dbReference type="HOGENOM" id="CLU_039613_6_2_9"/>
<dbReference type="PANTHER" id="PTHR30419">
    <property type="entry name" value="HTH-TYPE TRANSCRIPTIONAL REGULATOR YBHD"/>
    <property type="match status" value="1"/>
</dbReference>
<protein>
    <recommendedName>
        <fullName evidence="5">HTH lysR-type domain-containing protein</fullName>
    </recommendedName>
</protein>
<keyword evidence="3" id="KW-0238">DNA-binding</keyword>
<accession>S0NT04</accession>
<evidence type="ECO:0000256" key="2">
    <source>
        <dbReference type="ARBA" id="ARBA00023015"/>
    </source>
</evidence>
<keyword evidence="7" id="KW-1185">Reference proteome</keyword>
<dbReference type="GO" id="GO:0003700">
    <property type="term" value="F:DNA-binding transcription factor activity"/>
    <property type="evidence" value="ECO:0007669"/>
    <property type="project" value="InterPro"/>
</dbReference>
<dbReference type="SUPFAM" id="SSF46785">
    <property type="entry name" value="Winged helix' DNA-binding domain"/>
    <property type="match status" value="1"/>
</dbReference>
<feature type="domain" description="HTH lysR-type" evidence="5">
    <location>
        <begin position="1"/>
        <end position="56"/>
    </location>
</feature>
<gene>
    <name evidence="6" type="ORF">OMQ_01219</name>
</gene>
<evidence type="ECO:0000256" key="4">
    <source>
        <dbReference type="ARBA" id="ARBA00023163"/>
    </source>
</evidence>
<dbReference type="InterPro" id="IPR036388">
    <property type="entry name" value="WH-like_DNA-bd_sf"/>
</dbReference>
<dbReference type="CDD" id="cd05466">
    <property type="entry name" value="PBP2_LTTR_substrate"/>
    <property type="match status" value="1"/>
</dbReference>
<dbReference type="STRING" id="41997.RV16_GL000851"/>
<dbReference type="InterPro" id="IPR005119">
    <property type="entry name" value="LysR_subst-bd"/>
</dbReference>
<dbReference type="AlphaFoldDB" id="S0NT04"/>
<evidence type="ECO:0000256" key="1">
    <source>
        <dbReference type="ARBA" id="ARBA00009437"/>
    </source>
</evidence>
<evidence type="ECO:0000313" key="7">
    <source>
        <dbReference type="Proteomes" id="UP000014136"/>
    </source>
</evidence>
<dbReference type="Proteomes" id="UP000014136">
    <property type="component" value="Unassembled WGS sequence"/>
</dbReference>
<dbReference type="Gene3D" id="3.40.190.290">
    <property type="match status" value="1"/>
</dbReference>
<organism evidence="6 7">
    <name type="scientific">Enterococcus saccharolyticus subsp. saccharolyticus ATCC 43076</name>
    <dbReference type="NCBI Taxonomy" id="1139996"/>
    <lineage>
        <taxon>Bacteria</taxon>
        <taxon>Bacillati</taxon>
        <taxon>Bacillota</taxon>
        <taxon>Bacilli</taxon>
        <taxon>Lactobacillales</taxon>
        <taxon>Enterococcaceae</taxon>
        <taxon>Enterococcus</taxon>
    </lineage>
</organism>
<dbReference type="InterPro" id="IPR050950">
    <property type="entry name" value="HTH-type_LysR_regulators"/>
</dbReference>
<dbReference type="InterPro" id="IPR036390">
    <property type="entry name" value="WH_DNA-bd_sf"/>
</dbReference>
<dbReference type="InterPro" id="IPR000847">
    <property type="entry name" value="LysR_HTH_N"/>
</dbReference>
<dbReference type="Gene3D" id="1.10.10.10">
    <property type="entry name" value="Winged helix-like DNA-binding domain superfamily/Winged helix DNA-binding domain"/>
    <property type="match status" value="1"/>
</dbReference>
<keyword evidence="2" id="KW-0805">Transcription regulation</keyword>
<name>S0NT04_9ENTE</name>
<evidence type="ECO:0000313" key="6">
    <source>
        <dbReference type="EMBL" id="EOT29267.1"/>
    </source>
</evidence>
<proteinExistence type="inferred from homology"/>
<dbReference type="eggNOG" id="COG0583">
    <property type="taxonomic scope" value="Bacteria"/>
</dbReference>
<comment type="similarity">
    <text evidence="1">Belongs to the LysR transcriptional regulatory family.</text>
</comment>
<dbReference type="RefSeq" id="WP_016175016.1">
    <property type="nucleotide sequence ID" value="NZ_KE136389.1"/>
</dbReference>
<dbReference type="EMBL" id="AHYT01000004">
    <property type="protein sequence ID" value="EOT29267.1"/>
    <property type="molecule type" value="Genomic_DNA"/>
</dbReference>
<sequence>MNRFIALQKIVETGSFTKAAQSLGYTQPAISQMIASLEEEFSIQLLYRTRAGIQLTLEGEKLFPFIQNTILHQQLLEEAVEEIKGLKTGVIRIGTISSVSSQWLPSLIKQFQQHYPNVEFILYQADYTTIPELINKGEIDFGFINPDAVPHQDTIFLKEGELKAVLPCNHLLATLPSVTLEELSKEPFLLLEEGSLSEPLEAFKKKDLQPDIRLRVHDDYSILAMIEEGLGVSILPELVLKRTNYQVTILPITPTITRKIGILSKEKQMIPLASKYFIQFILDHIDLLS</sequence>
<dbReference type="Pfam" id="PF03466">
    <property type="entry name" value="LysR_substrate"/>
    <property type="match status" value="1"/>
</dbReference>
<evidence type="ECO:0000256" key="3">
    <source>
        <dbReference type="ARBA" id="ARBA00023125"/>
    </source>
</evidence>
<dbReference type="PANTHER" id="PTHR30419:SF28">
    <property type="entry name" value="HTH-TYPE TRANSCRIPTIONAL REGULATOR BSDA"/>
    <property type="match status" value="1"/>
</dbReference>
<dbReference type="PATRIC" id="fig|1139996.3.peg.1198"/>
<evidence type="ECO:0000259" key="5">
    <source>
        <dbReference type="PROSITE" id="PS50931"/>
    </source>
</evidence>
<dbReference type="GO" id="GO:0005829">
    <property type="term" value="C:cytosol"/>
    <property type="evidence" value="ECO:0007669"/>
    <property type="project" value="TreeGrafter"/>
</dbReference>
<dbReference type="GO" id="GO:0003677">
    <property type="term" value="F:DNA binding"/>
    <property type="evidence" value="ECO:0007669"/>
    <property type="project" value="UniProtKB-KW"/>
</dbReference>
<dbReference type="Pfam" id="PF00126">
    <property type="entry name" value="HTH_1"/>
    <property type="match status" value="1"/>
</dbReference>
<dbReference type="OrthoDB" id="63123at2"/>
<dbReference type="PROSITE" id="PS50931">
    <property type="entry name" value="HTH_LYSR"/>
    <property type="match status" value="1"/>
</dbReference>
<dbReference type="SUPFAM" id="SSF53850">
    <property type="entry name" value="Periplasmic binding protein-like II"/>
    <property type="match status" value="1"/>
</dbReference>